<feature type="compositionally biased region" description="Polar residues" evidence="1">
    <location>
        <begin position="71"/>
        <end position="80"/>
    </location>
</feature>
<dbReference type="AlphaFoldDB" id="A0AAE0YDG5"/>
<feature type="region of interest" description="Disordered" evidence="1">
    <location>
        <begin position="788"/>
        <end position="810"/>
    </location>
</feature>
<feature type="region of interest" description="Disordered" evidence="1">
    <location>
        <begin position="656"/>
        <end position="675"/>
    </location>
</feature>
<feature type="compositionally biased region" description="Low complexity" evidence="1">
    <location>
        <begin position="191"/>
        <end position="200"/>
    </location>
</feature>
<evidence type="ECO:0000313" key="2">
    <source>
        <dbReference type="EMBL" id="KAK3742004.1"/>
    </source>
</evidence>
<feature type="compositionally biased region" description="Basic and acidic residues" evidence="1">
    <location>
        <begin position="401"/>
        <end position="423"/>
    </location>
</feature>
<proteinExistence type="predicted"/>
<feature type="compositionally biased region" description="Polar residues" evidence="1">
    <location>
        <begin position="207"/>
        <end position="216"/>
    </location>
</feature>
<accession>A0AAE0YDG5</accession>
<reference evidence="2" key="1">
    <citation type="journal article" date="2023" name="G3 (Bethesda)">
        <title>A reference genome for the long-term kleptoplast-retaining sea slug Elysia crispata morphotype clarki.</title>
        <authorList>
            <person name="Eastman K.E."/>
            <person name="Pendleton A.L."/>
            <person name="Shaikh M.A."/>
            <person name="Suttiyut T."/>
            <person name="Ogas R."/>
            <person name="Tomko P."/>
            <person name="Gavelis G."/>
            <person name="Widhalm J.R."/>
            <person name="Wisecaver J.H."/>
        </authorList>
    </citation>
    <scope>NUCLEOTIDE SEQUENCE</scope>
    <source>
        <strain evidence="2">ECLA1</strain>
    </source>
</reference>
<dbReference type="Proteomes" id="UP001283361">
    <property type="component" value="Unassembled WGS sequence"/>
</dbReference>
<feature type="compositionally biased region" description="Low complexity" evidence="1">
    <location>
        <begin position="439"/>
        <end position="453"/>
    </location>
</feature>
<keyword evidence="3" id="KW-1185">Reference proteome</keyword>
<evidence type="ECO:0000256" key="1">
    <source>
        <dbReference type="SAM" id="MobiDB-lite"/>
    </source>
</evidence>
<evidence type="ECO:0000313" key="3">
    <source>
        <dbReference type="Proteomes" id="UP001283361"/>
    </source>
</evidence>
<feature type="region of interest" description="Disordered" evidence="1">
    <location>
        <begin position="401"/>
        <end position="455"/>
    </location>
</feature>
<name>A0AAE0YDG5_9GAST</name>
<gene>
    <name evidence="2" type="ORF">RRG08_024750</name>
</gene>
<dbReference type="EMBL" id="JAWDGP010006383">
    <property type="protein sequence ID" value="KAK3742004.1"/>
    <property type="molecule type" value="Genomic_DNA"/>
</dbReference>
<organism evidence="2 3">
    <name type="scientific">Elysia crispata</name>
    <name type="common">lettuce slug</name>
    <dbReference type="NCBI Taxonomy" id="231223"/>
    <lineage>
        <taxon>Eukaryota</taxon>
        <taxon>Metazoa</taxon>
        <taxon>Spiralia</taxon>
        <taxon>Lophotrochozoa</taxon>
        <taxon>Mollusca</taxon>
        <taxon>Gastropoda</taxon>
        <taxon>Heterobranchia</taxon>
        <taxon>Euthyneura</taxon>
        <taxon>Panpulmonata</taxon>
        <taxon>Sacoglossa</taxon>
        <taxon>Placobranchoidea</taxon>
        <taxon>Plakobranchidae</taxon>
        <taxon>Elysia</taxon>
    </lineage>
</organism>
<feature type="compositionally biased region" description="Basic and acidic residues" evidence="1">
    <location>
        <begin position="91"/>
        <end position="101"/>
    </location>
</feature>
<feature type="region of interest" description="Disordered" evidence="1">
    <location>
        <begin position="191"/>
        <end position="237"/>
    </location>
</feature>
<protein>
    <submittedName>
        <fullName evidence="2">Uncharacterized protein</fullName>
    </submittedName>
</protein>
<feature type="region of interest" description="Disordered" evidence="1">
    <location>
        <begin position="71"/>
        <end position="104"/>
    </location>
</feature>
<sequence length="950" mass="103726">MFYPVNTAPADCSTTTLLMEFLTGTSTSPNFFRRFNPVDFNDGAVPVIGATGSGDTPCSPLLPTELEHANANNSTASEGSEPSAEPLDLSTRSEKEERSGQDLEELVSDASETYVLDFSTKSGGESPAKLASVKFCECFTGKHQVGNYFACYCNSMPVFILRSKLQPLLEDEEVQNIETVSHVPQRSPSIIISSLDSSPPQLVMDLPSSSSDTDLNSPRKGFKQASLENAEERTEPTRVEALSLSQEARHIYKFESDEDLKSLGTFSGYKSKAGPMKAITSPSETKKGLSSEIHYIPEIDQETLEDHHVHHASDLDVTQDISTRPPMPGSDTTIISIMGDVSEQHDTHAYNADVSATQITGIDSSVSDDDPNASTWFIIEEDNSSSDLRLKLCKTFVIRDSDKDTGGRQGSEHAERGLHDKTFSRVIKQSENTEGEVNPCSNASQQPASPSPNMNATIRYVEGRSICEASTIFSASPTFVATTPMSSCVSYPATPDISFHSSKNASECVLSVTPTRHRPVVAEGRISSTPNARGPVSMKDACRVTKTAEEISLRKAMFKKKVSAQGSDSILNLGFTSELELNQHDLPPSKNKDDEGIFKKPKWSKKMSILKALKRRFMCQSNMSIMSTLNNSAQNDPSCSERVKAALQPLTTITKGNRFRAPNRPTMQPSCGKTATTSTATVAFATLSETKQSQASGHVNPAQSKLEELNPRLNAFSSVRSSGTTTSTLTHVVAPLDLSLPNSTNASIQSPHIRSSLANGCNFHPHHKSSSPVMAKMSSSADQDLFKVPKNPPSPRTPAKNLGRPLSSLNNLHQERNLSGRAREHSEVTARTCTESSLSESNVMSWATQQSFDIKMMKRSARAVAELLTAFIGDKSIVQFGTQFKDALSKSMLFSLCEKCEIRVKQSKADPSLFTLVKSRRSKAPTEEDVKQLVRRARRTRNPRQLSSMF</sequence>
<comment type="caution">
    <text evidence="2">The sequence shown here is derived from an EMBL/GenBank/DDBJ whole genome shotgun (WGS) entry which is preliminary data.</text>
</comment>